<name>A0AAX3F2K8_MYCSY</name>
<organism evidence="1 2">
    <name type="scientific">Mycoplasmopsis synoviae</name>
    <name type="common">Mycoplasma synoviae</name>
    <dbReference type="NCBI Taxonomy" id="2109"/>
    <lineage>
        <taxon>Bacteria</taxon>
        <taxon>Bacillati</taxon>
        <taxon>Mycoplasmatota</taxon>
        <taxon>Mycoplasmoidales</taxon>
        <taxon>Metamycoplasmataceae</taxon>
        <taxon>Mycoplasmopsis</taxon>
    </lineage>
</organism>
<reference evidence="1" key="2">
    <citation type="submission" date="2022-11" db="EMBL/GenBank/DDBJ databases">
        <title>complete genomes of mycoplasma synoviae ZX313 strain and SD2 strain.</title>
        <authorList>
            <person name="Zhong Q."/>
        </authorList>
    </citation>
    <scope>NUCLEOTIDE SEQUENCE</scope>
    <source>
        <strain evidence="1">SD2</strain>
    </source>
</reference>
<dbReference type="AlphaFoldDB" id="A0AAX3F2K8"/>
<proteinExistence type="predicted"/>
<sequence>MLALYWDGFMPKIVLTDFDKTWEQNSEENERKIRKWFDNAANWVGLSDQLTKKLGAERFKNVKLTYKEVTFSTNAIKTPTVKFTVAAKEGYTLTTGDNASGTEISLVVRVLYNRGSENVIQLPTQGASSSAAPNNAKNANDKTTKRTVNVYLNYTDI</sequence>
<evidence type="ECO:0000313" key="2">
    <source>
        <dbReference type="Proteomes" id="UP001164481"/>
    </source>
</evidence>
<evidence type="ECO:0000313" key="1">
    <source>
        <dbReference type="EMBL" id="UZW64700.1"/>
    </source>
</evidence>
<reference evidence="1" key="1">
    <citation type="submission" date="2022-10" db="EMBL/GenBank/DDBJ databases">
        <authorList>
            <person name="Wei X."/>
        </authorList>
    </citation>
    <scope>NUCLEOTIDE SEQUENCE</scope>
    <source>
        <strain evidence="1">SD2</strain>
    </source>
</reference>
<dbReference type="EMBL" id="CP107525">
    <property type="protein sequence ID" value="UZW64700.1"/>
    <property type="molecule type" value="Genomic_DNA"/>
</dbReference>
<protein>
    <submittedName>
        <fullName evidence="1">Hemagglutinin</fullName>
    </submittedName>
</protein>
<dbReference type="RefSeq" id="WP_225249070.1">
    <property type="nucleotide sequence ID" value="NZ_CP107525.1"/>
</dbReference>
<accession>A0AAX3F2K8</accession>
<dbReference type="Proteomes" id="UP001164481">
    <property type="component" value="Chromosome"/>
</dbReference>
<gene>
    <name evidence="1" type="ORF">OIE46_01300</name>
</gene>